<keyword evidence="6" id="KW-1185">Reference proteome</keyword>
<keyword evidence="2" id="KW-0238">DNA-binding</keyword>
<organism evidence="5 6">
    <name type="scientific">Siccirubricoccus deserti</name>
    <dbReference type="NCBI Taxonomy" id="2013562"/>
    <lineage>
        <taxon>Bacteria</taxon>
        <taxon>Pseudomonadati</taxon>
        <taxon>Pseudomonadota</taxon>
        <taxon>Alphaproteobacteria</taxon>
        <taxon>Acetobacterales</taxon>
        <taxon>Roseomonadaceae</taxon>
        <taxon>Siccirubricoccus</taxon>
    </lineage>
</organism>
<sequence>MPPDAPQPAGRRGSSEFRIGFLVHDVSRLRQILFDQAMRPHGVTRAQWWLLAQLSRSGEGGMAQAELARLLGLGKVATGSMIDRLEAAGLVRREADALDRRVNRILVTAEGRAIQERLVEVGRQLNGQVMEGLSPKELATADRVLTALKRNLRRALREEEPG</sequence>
<dbReference type="InterPro" id="IPR036388">
    <property type="entry name" value="WH-like_DNA-bd_sf"/>
</dbReference>
<dbReference type="InterPro" id="IPR039422">
    <property type="entry name" value="MarR/SlyA-like"/>
</dbReference>
<evidence type="ECO:0000259" key="4">
    <source>
        <dbReference type="PROSITE" id="PS50995"/>
    </source>
</evidence>
<proteinExistence type="predicted"/>
<keyword evidence="1" id="KW-0805">Transcription regulation</keyword>
<dbReference type="GO" id="GO:0006950">
    <property type="term" value="P:response to stress"/>
    <property type="evidence" value="ECO:0007669"/>
    <property type="project" value="TreeGrafter"/>
</dbReference>
<evidence type="ECO:0000256" key="2">
    <source>
        <dbReference type="ARBA" id="ARBA00023125"/>
    </source>
</evidence>
<dbReference type="Pfam" id="PF12802">
    <property type="entry name" value="MarR_2"/>
    <property type="match status" value="1"/>
</dbReference>
<dbReference type="Proteomes" id="UP000600101">
    <property type="component" value="Unassembled WGS sequence"/>
</dbReference>
<accession>A0A9X0QZN0</accession>
<dbReference type="Gene3D" id="1.10.10.10">
    <property type="entry name" value="Winged helix-like DNA-binding domain superfamily/Winged helix DNA-binding domain"/>
    <property type="match status" value="1"/>
</dbReference>
<dbReference type="PRINTS" id="PR00598">
    <property type="entry name" value="HTHMARR"/>
</dbReference>
<dbReference type="SUPFAM" id="SSF46785">
    <property type="entry name" value="Winged helix' DNA-binding domain"/>
    <property type="match status" value="1"/>
</dbReference>
<name>A0A9X0QZN0_9PROT</name>
<keyword evidence="3" id="KW-0804">Transcription</keyword>
<dbReference type="PROSITE" id="PS50995">
    <property type="entry name" value="HTH_MARR_2"/>
    <property type="match status" value="1"/>
</dbReference>
<reference evidence="5" key="1">
    <citation type="submission" date="2020-08" db="EMBL/GenBank/DDBJ databases">
        <authorList>
            <person name="Hu Y."/>
            <person name="Nguyen S.V."/>
            <person name="Li F."/>
            <person name="Fanning S."/>
        </authorList>
    </citation>
    <scope>NUCLEOTIDE SEQUENCE</scope>
    <source>
        <strain evidence="5">SYSU D8009</strain>
    </source>
</reference>
<evidence type="ECO:0000256" key="1">
    <source>
        <dbReference type="ARBA" id="ARBA00023015"/>
    </source>
</evidence>
<protein>
    <submittedName>
        <fullName evidence="5">MarR family transcriptional regulator</fullName>
    </submittedName>
</protein>
<dbReference type="EMBL" id="JACOMF010000008">
    <property type="protein sequence ID" value="MBC4015602.1"/>
    <property type="molecule type" value="Genomic_DNA"/>
</dbReference>
<dbReference type="GO" id="GO:0003700">
    <property type="term" value="F:DNA-binding transcription factor activity"/>
    <property type="evidence" value="ECO:0007669"/>
    <property type="project" value="InterPro"/>
</dbReference>
<dbReference type="GO" id="GO:0003677">
    <property type="term" value="F:DNA binding"/>
    <property type="evidence" value="ECO:0007669"/>
    <property type="project" value="UniProtKB-KW"/>
</dbReference>
<evidence type="ECO:0000313" key="6">
    <source>
        <dbReference type="Proteomes" id="UP000600101"/>
    </source>
</evidence>
<evidence type="ECO:0000313" key="5">
    <source>
        <dbReference type="EMBL" id="MBC4015602.1"/>
    </source>
</evidence>
<dbReference type="AlphaFoldDB" id="A0A9X0QZN0"/>
<gene>
    <name evidence="5" type="ORF">H7965_09700</name>
</gene>
<dbReference type="InterPro" id="IPR000835">
    <property type="entry name" value="HTH_MarR-typ"/>
</dbReference>
<comment type="caution">
    <text evidence="5">The sequence shown here is derived from an EMBL/GenBank/DDBJ whole genome shotgun (WGS) entry which is preliminary data.</text>
</comment>
<dbReference type="InterPro" id="IPR036390">
    <property type="entry name" value="WH_DNA-bd_sf"/>
</dbReference>
<dbReference type="SMART" id="SM00347">
    <property type="entry name" value="HTH_MARR"/>
    <property type="match status" value="1"/>
</dbReference>
<evidence type="ECO:0000256" key="3">
    <source>
        <dbReference type="ARBA" id="ARBA00023163"/>
    </source>
</evidence>
<dbReference type="PANTHER" id="PTHR33164:SF64">
    <property type="entry name" value="TRANSCRIPTIONAL REGULATOR SLYA"/>
    <property type="match status" value="1"/>
</dbReference>
<dbReference type="PANTHER" id="PTHR33164">
    <property type="entry name" value="TRANSCRIPTIONAL REGULATOR, MARR FAMILY"/>
    <property type="match status" value="1"/>
</dbReference>
<feature type="domain" description="HTH marR-type" evidence="4">
    <location>
        <begin position="16"/>
        <end position="150"/>
    </location>
</feature>
<dbReference type="RefSeq" id="WP_186770369.1">
    <property type="nucleotide sequence ID" value="NZ_JACOMF010000008.1"/>
</dbReference>